<keyword evidence="1" id="KW-0067">ATP-binding</keyword>
<gene>
    <name evidence="1" type="ORF">DC077_01600</name>
    <name evidence="2" type="ORF">DC078_02355</name>
</gene>
<dbReference type="GO" id="GO:0005524">
    <property type="term" value="F:ATP binding"/>
    <property type="evidence" value="ECO:0007669"/>
    <property type="project" value="UniProtKB-KW"/>
</dbReference>
<protein>
    <submittedName>
        <fullName evidence="1">ATP-binding protein</fullName>
    </submittedName>
</protein>
<comment type="caution">
    <text evidence="1">The sequence shown here is derived from an EMBL/GenBank/DDBJ whole genome shotgun (WGS) entry which is preliminary data.</text>
</comment>
<dbReference type="Proteomes" id="UP000245059">
    <property type="component" value="Unassembled WGS sequence"/>
</dbReference>
<evidence type="ECO:0000313" key="1">
    <source>
        <dbReference type="EMBL" id="PWD88001.1"/>
    </source>
</evidence>
<reference evidence="1" key="1">
    <citation type="journal article" date="2018" name="Genome Announc.">
        <title>Ignatzschineria cameli sp. nov., isolated from necrotic foot tissue of dromedaries (Camelus dromedarius) and associated maggots (Wohlfahrtia species) in Dubai.</title>
        <authorList>
            <person name="Tsang C.C."/>
            <person name="Tang J.Y."/>
            <person name="Fong J.Y."/>
            <person name="Kinne J."/>
            <person name="Lee H.H."/>
            <person name="Joseph M."/>
            <person name="Jose S."/>
            <person name="Schuster R.K."/>
            <person name="Tang Y."/>
            <person name="Sivakumar S."/>
            <person name="Chen J.H."/>
            <person name="Teng J.L."/>
            <person name="Lau S.K."/>
            <person name="Wernery U."/>
            <person name="Woo P.C."/>
        </authorList>
    </citation>
    <scope>NUCLEOTIDE SEQUENCE</scope>
    <source>
        <strain evidence="1">UAE-HKU57</strain>
        <strain evidence="2">UAE-HKU58</strain>
    </source>
</reference>
<dbReference type="SUPFAM" id="SSF50494">
    <property type="entry name" value="Trypsin-like serine proteases"/>
    <property type="match status" value="1"/>
</dbReference>
<dbReference type="EMBL" id="QEWV01000002">
    <property type="protein sequence ID" value="PWD93695.1"/>
    <property type="molecule type" value="Genomic_DNA"/>
</dbReference>
<organism evidence="1 3">
    <name type="scientific">Ignatzschineria cameli</name>
    <dbReference type="NCBI Taxonomy" id="2182793"/>
    <lineage>
        <taxon>Bacteria</taxon>
        <taxon>Pseudomonadati</taxon>
        <taxon>Pseudomonadota</taxon>
        <taxon>Gammaproteobacteria</taxon>
        <taxon>Cardiobacteriales</taxon>
        <taxon>Ignatzschineriaceae</taxon>
        <taxon>Ignatzschineria</taxon>
    </lineage>
</organism>
<dbReference type="RefSeq" id="WP_109201019.1">
    <property type="nucleotide sequence ID" value="NZ_QEWS01000002.1"/>
</dbReference>
<sequence>MKNSIIKINTNSKHNDDIGGTGFFINQDHILTACHVIKGRVDIATIEILVNGTYQPYKFELVAYDEFLDIALLKIIDTGEYNLNIIPLQLYRKDLHEGDIWNSFGFPKVHRETGQPINGAIIQTNLNPEIDTYEIKLKHNEQLRDFSGFSGSPLIINEQVIGILIRQEGVYLGAISISVIHEFLKKNNISTQAAYREVYLGGLDNEKLLIDQAWFTRISKKAINDLGNRYSQEINFEFEDLNIFEALGQTDQFINIIEKRLDKLVIVGRDVDSSLEKYELGHPALTIVLTDLIKLTRDKAKLKRTIPLEDIKILIQQLNKYQGDILELIKNYNNELSKRNLSDEEKNKLLISDYIKRKLYDFLLELYSFEENLNKNQEIEIYNNPILVIAGNAGIGKSHLIGDAISKRINKNMESLFLLGQHFLEKKVPWQQILSQLGLEGIQSNNFLEKFNEYGEKRNQRVILAIDAINEGAGRYFWPDNILSFIQEIQKYPYIALVLSIRSSYTDLIFPKEYRKKLNINFYYHQGFSGHEFEASKLFFKNYHIELPKIPLLHPEFQNPLFLKLFCEGLSRSGLTSIQKGFQGITKINELFIDSLNKYLSTPNQLNYCSKSLNLVQDAINAFITRKYETQSESITYRDAYRLIDNSVKDFISEKGFIEHLISGGILTKDYVFDYNSQEYSEIVYVAYERLEDHLYINKILRETEDIQNLFSKVGPLHYCFSSDVNLYRYRGVIDALSIQLPELFNIELYQLVTLELKEHEIIRNSWIDSLLWRKHVTVADNILPFLNENVLPYEDSYNHFFDTQISLSNIPNFYLNSNWLHKNLLSFSLIDRDTEWTAYLNNNYKENSSIDRLIRWAREAEDFDYVSDESLLLTSITLSWFLTSTTRHLRDHATKALVNILTDRLHLVKDLLQKFEGVNDLYVYERLFAVAYGVVLRSNDKESLKELSHYIFQIIFKDKTAIIPNVLLRDYACNIIEYTNYLQIFLEFDIEEVRPPYHSEWPDNLPTLEELKIQYKDDPEYRVLWHSVMSGSDFARYIIGTNHGTRDWSGNKKDEEPTDRELVFKKFKESLTKQQLDFLNALDPNLYKDAGIRGISYSVSAGKKSTEEIEKNQKNFRESLTQEELNYFEQLIEPFLSSDYKRISDSGKYFDLRTAQIMIFLKVIELGWSNSVEERARLNTPYLGRMDTRRIETLRKKYQWIAYYEYKARLSDNFHMLSSDQIVDYLGAWQLSRTRNIDPALMVQQTSSYYSDYKETWWNMTPTLDWESSDDEWISSANTEIEVASLLNVQDENDEEWLVLESHPSWKEKKILGADNYEFPRKEYYLQLHSYLVRHDQYLEICEQLTKQDFPKECMPSQSGPWNIFSHEFYWSPAYQAMLTHPENGYKNKFWQEISESNYPSKPDERYIGDCIVTTQKYSSDDEYDASKESSISFLKPALHIVEHLQLSHGIQDGEMVDSKGNVICKEMGVDPNSPPCLLIKKQIFLEYLQQNELKIIWTVQGERLFIGGDLNHDKGRLNINGIYGIKSDSQKVYEINIKKFTEHPTSRTDE</sequence>
<dbReference type="InterPro" id="IPR027417">
    <property type="entry name" value="P-loop_NTPase"/>
</dbReference>
<dbReference type="Gene3D" id="2.40.10.120">
    <property type="match status" value="1"/>
</dbReference>
<keyword evidence="4" id="KW-1185">Reference proteome</keyword>
<dbReference type="SUPFAM" id="SSF52540">
    <property type="entry name" value="P-loop containing nucleoside triphosphate hydrolases"/>
    <property type="match status" value="1"/>
</dbReference>
<dbReference type="Gene3D" id="3.40.50.300">
    <property type="entry name" value="P-loop containing nucleotide triphosphate hydrolases"/>
    <property type="match status" value="1"/>
</dbReference>
<dbReference type="Pfam" id="PF13365">
    <property type="entry name" value="Trypsin_2"/>
    <property type="match status" value="1"/>
</dbReference>
<accession>A0A2U2ATD9</accession>
<dbReference type="NCBIfam" id="NF041813">
    <property type="entry name" value="Avs2"/>
    <property type="match status" value="1"/>
</dbReference>
<evidence type="ECO:0000313" key="2">
    <source>
        <dbReference type="EMBL" id="PWD93695.1"/>
    </source>
</evidence>
<reference evidence="3 4" key="2">
    <citation type="submission" date="2018-05" db="EMBL/GenBank/DDBJ databases">
        <title>Ignatzschineria dubaiensis sp. nov., isolated from necrotic foot tissues of dromedaries (Camelus dromedarius) and associated maggots in Dubai, United Arab Emirates.</title>
        <authorList>
            <person name="Tsang C.C."/>
            <person name="Tang J.Y.M."/>
            <person name="Fong J.Y.H."/>
            <person name="Kinne J."/>
            <person name="Lee H.H."/>
            <person name="Joseph M."/>
            <person name="Jose S."/>
            <person name="Schuster R.K."/>
            <person name="Tang Y."/>
            <person name="Sivakumar S."/>
            <person name="Chen J.H.K."/>
            <person name="Teng J.L.L."/>
            <person name="Lau S.K.P."/>
            <person name="Wernery U."/>
            <person name="Woo P.C.Y."/>
        </authorList>
    </citation>
    <scope>NUCLEOTIDE SEQUENCE [LARGE SCALE GENOMIC DNA]</scope>
    <source>
        <strain evidence="3">UAE-HKU57</strain>
        <strain evidence="4">UAE-HKU58</strain>
    </source>
</reference>
<dbReference type="InterPro" id="IPR009003">
    <property type="entry name" value="Peptidase_S1_PA"/>
</dbReference>
<dbReference type="Proteomes" id="UP000245217">
    <property type="component" value="Unassembled WGS sequence"/>
</dbReference>
<evidence type="ECO:0000313" key="4">
    <source>
        <dbReference type="Proteomes" id="UP000245217"/>
    </source>
</evidence>
<proteinExistence type="predicted"/>
<name>A0A2U2ATD9_9GAMM</name>
<dbReference type="EMBL" id="QEWW01000001">
    <property type="protein sequence ID" value="PWD88001.1"/>
    <property type="molecule type" value="Genomic_DNA"/>
</dbReference>
<evidence type="ECO:0000313" key="3">
    <source>
        <dbReference type="Proteomes" id="UP000245059"/>
    </source>
</evidence>
<keyword evidence="1" id="KW-0547">Nucleotide-binding</keyword>
<dbReference type="OrthoDB" id="9757917at2"/>